<keyword evidence="1" id="KW-0472">Membrane</keyword>
<keyword evidence="1" id="KW-1133">Transmembrane helix</keyword>
<sequence length="237" mass="27197">MPVPIPIFATASLCRWLNDPFIFAILITRTRGIPNEARTALGLFMTFAISPLLQTLLVSLIILHCLPRKVSSRITSIMGCVAPTRGYNFKLHRFYSNNTYLAIRTVPYDYTNHLRLNLNLTVRTPCATHWSHESPPRPSVPARVRLPSPYAALHLLPFTKSSCPMYAVRSSTYCVRRLTYRTVHVYRDSVVSKFRTRTQLVVNVKHIVFPNLDSRCTYTKTRGLDRDSRVRRCTVTQ</sequence>
<gene>
    <name evidence="2" type="ORF">L227DRAFT_210018</name>
</gene>
<proteinExistence type="predicted"/>
<keyword evidence="3" id="KW-1185">Reference proteome</keyword>
<evidence type="ECO:0000256" key="1">
    <source>
        <dbReference type="SAM" id="Phobius"/>
    </source>
</evidence>
<dbReference type="Proteomes" id="UP000313359">
    <property type="component" value="Unassembled WGS sequence"/>
</dbReference>
<dbReference type="EMBL" id="ML122252">
    <property type="protein sequence ID" value="RPD65391.1"/>
    <property type="molecule type" value="Genomic_DNA"/>
</dbReference>
<organism evidence="2 3">
    <name type="scientific">Lentinus tigrinus ALCF2SS1-6</name>
    <dbReference type="NCBI Taxonomy" id="1328759"/>
    <lineage>
        <taxon>Eukaryota</taxon>
        <taxon>Fungi</taxon>
        <taxon>Dikarya</taxon>
        <taxon>Basidiomycota</taxon>
        <taxon>Agaricomycotina</taxon>
        <taxon>Agaricomycetes</taxon>
        <taxon>Polyporales</taxon>
        <taxon>Polyporaceae</taxon>
        <taxon>Lentinus</taxon>
    </lineage>
</organism>
<dbReference type="AlphaFoldDB" id="A0A5C2SP34"/>
<feature type="transmembrane region" description="Helical" evidence="1">
    <location>
        <begin position="40"/>
        <end position="63"/>
    </location>
</feature>
<evidence type="ECO:0000313" key="2">
    <source>
        <dbReference type="EMBL" id="RPD65391.1"/>
    </source>
</evidence>
<protein>
    <submittedName>
        <fullName evidence="2">Uncharacterized protein</fullName>
    </submittedName>
</protein>
<accession>A0A5C2SP34</accession>
<feature type="transmembrane region" description="Helical" evidence="1">
    <location>
        <begin position="6"/>
        <end position="28"/>
    </location>
</feature>
<evidence type="ECO:0000313" key="3">
    <source>
        <dbReference type="Proteomes" id="UP000313359"/>
    </source>
</evidence>
<name>A0A5C2SP34_9APHY</name>
<keyword evidence="1" id="KW-0812">Transmembrane</keyword>
<reference evidence="2" key="1">
    <citation type="journal article" date="2018" name="Genome Biol. Evol.">
        <title>Genomics and development of Lentinus tigrinus, a white-rot wood-decaying mushroom with dimorphic fruiting bodies.</title>
        <authorList>
            <person name="Wu B."/>
            <person name="Xu Z."/>
            <person name="Knudson A."/>
            <person name="Carlson A."/>
            <person name="Chen N."/>
            <person name="Kovaka S."/>
            <person name="LaButti K."/>
            <person name="Lipzen A."/>
            <person name="Pennachio C."/>
            <person name="Riley R."/>
            <person name="Schakwitz W."/>
            <person name="Umezawa K."/>
            <person name="Ohm R.A."/>
            <person name="Grigoriev I.V."/>
            <person name="Nagy L.G."/>
            <person name="Gibbons J."/>
            <person name="Hibbett D."/>
        </authorList>
    </citation>
    <scope>NUCLEOTIDE SEQUENCE [LARGE SCALE GENOMIC DNA]</scope>
    <source>
        <strain evidence="2">ALCF2SS1-6</strain>
    </source>
</reference>